<gene>
    <name evidence="1" type="ORF">BDP27DRAFT_1312585</name>
</gene>
<reference evidence="1" key="1">
    <citation type="submission" date="2020-11" db="EMBL/GenBank/DDBJ databases">
        <authorList>
            <consortium name="DOE Joint Genome Institute"/>
            <person name="Ahrendt S."/>
            <person name="Riley R."/>
            <person name="Andreopoulos W."/>
            <person name="Labutti K."/>
            <person name="Pangilinan J."/>
            <person name="Ruiz-Duenas F.J."/>
            <person name="Barrasa J.M."/>
            <person name="Sanchez-Garcia M."/>
            <person name="Camarero S."/>
            <person name="Miyauchi S."/>
            <person name="Serrano A."/>
            <person name="Linde D."/>
            <person name="Babiker R."/>
            <person name="Drula E."/>
            <person name="Ayuso-Fernandez I."/>
            <person name="Pacheco R."/>
            <person name="Padilla G."/>
            <person name="Ferreira P."/>
            <person name="Barriuso J."/>
            <person name="Kellner H."/>
            <person name="Castanera R."/>
            <person name="Alfaro M."/>
            <person name="Ramirez L."/>
            <person name="Pisabarro A.G."/>
            <person name="Kuo A."/>
            <person name="Tritt A."/>
            <person name="Lipzen A."/>
            <person name="He G."/>
            <person name="Yan M."/>
            <person name="Ng V."/>
            <person name="Cullen D."/>
            <person name="Martin F."/>
            <person name="Rosso M.-N."/>
            <person name="Henrissat B."/>
            <person name="Hibbett D."/>
            <person name="Martinez A.T."/>
            <person name="Grigoriev I.V."/>
        </authorList>
    </citation>
    <scope>NUCLEOTIDE SEQUENCE</scope>
    <source>
        <strain evidence="1">AH 40177</strain>
    </source>
</reference>
<evidence type="ECO:0000313" key="1">
    <source>
        <dbReference type="EMBL" id="KAF9076788.1"/>
    </source>
</evidence>
<protein>
    <submittedName>
        <fullName evidence="1">Uncharacterized protein</fullName>
    </submittedName>
</protein>
<dbReference type="GO" id="GO:0008757">
    <property type="term" value="F:S-adenosylmethionine-dependent methyltransferase activity"/>
    <property type="evidence" value="ECO:0007669"/>
    <property type="project" value="UniProtKB-ARBA"/>
</dbReference>
<dbReference type="PANTHER" id="PTHR14614:SF130">
    <property type="entry name" value="PROTEIN-LYSINE N-METHYLTRANSFERASE EEF2KMT"/>
    <property type="match status" value="1"/>
</dbReference>
<dbReference type="InterPro" id="IPR029063">
    <property type="entry name" value="SAM-dependent_MTases_sf"/>
</dbReference>
<proteinExistence type="predicted"/>
<dbReference type="Gene3D" id="3.40.50.150">
    <property type="entry name" value="Vaccinia Virus protein VP39"/>
    <property type="match status" value="1"/>
</dbReference>
<sequence>METEKMETFRVLELGAGTGLVSLVAGKVATLLCSRDLDVQVIATDYYPRTLIPIFPTGAPVSSQFLDWSVSSNVGDASLGTFDLILGADIIYEPLHALWVRGVVERVLRRPAGRFHLVIPLRPSFAAESSTIEKEFKFAGTDSGLVILSGEIIICDADEGPEGTQEDTGEEEASSEQDVVQYAYYIIGWKGN</sequence>
<keyword evidence="2" id="KW-1185">Reference proteome</keyword>
<dbReference type="OrthoDB" id="433955at2759"/>
<dbReference type="InterPro" id="IPR019410">
    <property type="entry name" value="Methyltransf_16"/>
</dbReference>
<name>A0A9P5UFX4_9AGAR</name>
<organism evidence="1 2">
    <name type="scientific">Rhodocollybia butyracea</name>
    <dbReference type="NCBI Taxonomy" id="206335"/>
    <lineage>
        <taxon>Eukaryota</taxon>
        <taxon>Fungi</taxon>
        <taxon>Dikarya</taxon>
        <taxon>Basidiomycota</taxon>
        <taxon>Agaricomycotina</taxon>
        <taxon>Agaricomycetes</taxon>
        <taxon>Agaricomycetidae</taxon>
        <taxon>Agaricales</taxon>
        <taxon>Marasmiineae</taxon>
        <taxon>Omphalotaceae</taxon>
        <taxon>Rhodocollybia</taxon>
    </lineage>
</organism>
<accession>A0A9P5UFX4</accession>
<dbReference type="AlphaFoldDB" id="A0A9P5UFX4"/>
<dbReference type="EMBL" id="JADNRY010000005">
    <property type="protein sequence ID" value="KAF9076788.1"/>
    <property type="molecule type" value="Genomic_DNA"/>
</dbReference>
<evidence type="ECO:0000313" key="2">
    <source>
        <dbReference type="Proteomes" id="UP000772434"/>
    </source>
</evidence>
<dbReference type="Pfam" id="PF10294">
    <property type="entry name" value="Methyltransf_16"/>
    <property type="match status" value="1"/>
</dbReference>
<dbReference type="SUPFAM" id="SSF53335">
    <property type="entry name" value="S-adenosyl-L-methionine-dependent methyltransferases"/>
    <property type="match status" value="1"/>
</dbReference>
<comment type="caution">
    <text evidence="1">The sequence shown here is derived from an EMBL/GenBank/DDBJ whole genome shotgun (WGS) entry which is preliminary data.</text>
</comment>
<dbReference type="Proteomes" id="UP000772434">
    <property type="component" value="Unassembled WGS sequence"/>
</dbReference>
<dbReference type="PANTHER" id="PTHR14614">
    <property type="entry name" value="HEPATOCELLULAR CARCINOMA-ASSOCIATED ANTIGEN"/>
    <property type="match status" value="1"/>
</dbReference>